<keyword evidence="2" id="KW-0808">Transferase</keyword>
<keyword evidence="3" id="KW-1185">Reference proteome</keyword>
<dbReference type="STRING" id="1300344.I598_1594"/>
<dbReference type="InterPro" id="IPR000182">
    <property type="entry name" value="GNAT_dom"/>
</dbReference>
<keyword evidence="2" id="KW-0012">Acyltransferase</keyword>
<dbReference type="OrthoDB" id="3254236at2"/>
<organism evidence="2 3">
    <name type="scientific">Isoptericola dokdonensis DS-3</name>
    <dbReference type="NCBI Taxonomy" id="1300344"/>
    <lineage>
        <taxon>Bacteria</taxon>
        <taxon>Bacillati</taxon>
        <taxon>Actinomycetota</taxon>
        <taxon>Actinomycetes</taxon>
        <taxon>Micrococcales</taxon>
        <taxon>Promicromonosporaceae</taxon>
        <taxon>Isoptericola</taxon>
    </lineage>
</organism>
<protein>
    <submittedName>
        <fullName evidence="2">Mycothiol acetyltransferase</fullName>
        <ecNumber evidence="2">2.3.1.189</ecNumber>
    </submittedName>
</protein>
<dbReference type="Proteomes" id="UP000076794">
    <property type="component" value="Chromosome"/>
</dbReference>
<dbReference type="KEGG" id="ido:I598_1594"/>
<dbReference type="PANTHER" id="PTHR43072">
    <property type="entry name" value="N-ACETYLTRANSFERASE"/>
    <property type="match status" value="1"/>
</dbReference>
<dbReference type="PROSITE" id="PS51186">
    <property type="entry name" value="GNAT"/>
    <property type="match status" value="1"/>
</dbReference>
<dbReference type="InterPro" id="IPR016181">
    <property type="entry name" value="Acyl_CoA_acyltransferase"/>
</dbReference>
<gene>
    <name evidence="2" type="primary">mshD_3</name>
    <name evidence="2" type="ORF">I598_1594</name>
</gene>
<feature type="domain" description="N-acetyltransferase" evidence="1">
    <location>
        <begin position="1"/>
        <end position="150"/>
    </location>
</feature>
<sequence>MRTATVADLAAVERVEQAAERSVQIESVRAAILDPGRTVVVAVVDGEVVGWAKTHLYPDADGPAPAGHYLGGVTVAPEHRRQGVGAALTEARLAWLAPRTAAVHYLVNAANTASIELHRRWGFREVARASSFHRVPFAGGVGLLMTADLRPGVSVS</sequence>
<dbReference type="EMBL" id="CP014209">
    <property type="protein sequence ID" value="ANC31147.1"/>
    <property type="molecule type" value="Genomic_DNA"/>
</dbReference>
<dbReference type="RefSeq" id="WP_083973052.1">
    <property type="nucleotide sequence ID" value="NZ_CP014209.1"/>
</dbReference>
<dbReference type="PATRIC" id="fig|1300344.3.peg.1601"/>
<proteinExistence type="predicted"/>
<name>A0A161ID54_9MICO</name>
<accession>A0A161ID54</accession>
<evidence type="ECO:0000259" key="1">
    <source>
        <dbReference type="PROSITE" id="PS51186"/>
    </source>
</evidence>
<reference evidence="2 3" key="1">
    <citation type="submission" date="2016-01" db="EMBL/GenBank/DDBJ databases">
        <title>Complete genome sequence of a soil Actinobacterium, Isoptericola dokdonensis DS-3.</title>
        <authorList>
            <person name="Kwon S.-K."/>
            <person name="Kim J.F."/>
        </authorList>
    </citation>
    <scope>NUCLEOTIDE SEQUENCE [LARGE SCALE GENOMIC DNA]</scope>
    <source>
        <strain evidence="2 3">DS-3</strain>
    </source>
</reference>
<dbReference type="Pfam" id="PF00583">
    <property type="entry name" value="Acetyltransf_1"/>
    <property type="match status" value="1"/>
</dbReference>
<dbReference type="CDD" id="cd04301">
    <property type="entry name" value="NAT_SF"/>
    <property type="match status" value="1"/>
</dbReference>
<evidence type="ECO:0000313" key="2">
    <source>
        <dbReference type="EMBL" id="ANC31147.1"/>
    </source>
</evidence>
<evidence type="ECO:0000313" key="3">
    <source>
        <dbReference type="Proteomes" id="UP000076794"/>
    </source>
</evidence>
<dbReference type="EC" id="2.3.1.189" evidence="2"/>
<dbReference type="SUPFAM" id="SSF55729">
    <property type="entry name" value="Acyl-CoA N-acyltransferases (Nat)"/>
    <property type="match status" value="1"/>
</dbReference>
<dbReference type="AlphaFoldDB" id="A0A161ID54"/>
<dbReference type="GO" id="GO:0035447">
    <property type="term" value="F:mycothiol synthase activity"/>
    <property type="evidence" value="ECO:0007669"/>
    <property type="project" value="UniProtKB-EC"/>
</dbReference>
<dbReference type="Gene3D" id="3.40.630.30">
    <property type="match status" value="1"/>
</dbReference>